<organism evidence="2 3">
    <name type="scientific">Mycena metata</name>
    <dbReference type="NCBI Taxonomy" id="1033252"/>
    <lineage>
        <taxon>Eukaryota</taxon>
        <taxon>Fungi</taxon>
        <taxon>Dikarya</taxon>
        <taxon>Basidiomycota</taxon>
        <taxon>Agaricomycotina</taxon>
        <taxon>Agaricomycetes</taxon>
        <taxon>Agaricomycetidae</taxon>
        <taxon>Agaricales</taxon>
        <taxon>Marasmiineae</taxon>
        <taxon>Mycenaceae</taxon>
        <taxon>Mycena</taxon>
    </lineage>
</organism>
<feature type="domain" description="CxC2-like cysteine cluster KDZ transposase-associated" evidence="1">
    <location>
        <begin position="55"/>
        <end position="116"/>
    </location>
</feature>
<dbReference type="AlphaFoldDB" id="A0AAD7GY76"/>
<evidence type="ECO:0000313" key="3">
    <source>
        <dbReference type="Proteomes" id="UP001215598"/>
    </source>
</evidence>
<name>A0AAD7GY76_9AGAR</name>
<dbReference type="EMBL" id="JARKIB010000441">
    <property type="protein sequence ID" value="KAJ7707882.1"/>
    <property type="molecule type" value="Genomic_DNA"/>
</dbReference>
<reference evidence="2" key="1">
    <citation type="submission" date="2023-03" db="EMBL/GenBank/DDBJ databases">
        <title>Massive genome expansion in bonnet fungi (Mycena s.s.) driven by repeated elements and novel gene families across ecological guilds.</title>
        <authorList>
            <consortium name="Lawrence Berkeley National Laboratory"/>
            <person name="Harder C.B."/>
            <person name="Miyauchi S."/>
            <person name="Viragh M."/>
            <person name="Kuo A."/>
            <person name="Thoen E."/>
            <person name="Andreopoulos B."/>
            <person name="Lu D."/>
            <person name="Skrede I."/>
            <person name="Drula E."/>
            <person name="Henrissat B."/>
            <person name="Morin E."/>
            <person name="Kohler A."/>
            <person name="Barry K."/>
            <person name="LaButti K."/>
            <person name="Morin E."/>
            <person name="Salamov A."/>
            <person name="Lipzen A."/>
            <person name="Mereny Z."/>
            <person name="Hegedus B."/>
            <person name="Baldrian P."/>
            <person name="Stursova M."/>
            <person name="Weitz H."/>
            <person name="Taylor A."/>
            <person name="Grigoriev I.V."/>
            <person name="Nagy L.G."/>
            <person name="Martin F."/>
            <person name="Kauserud H."/>
        </authorList>
    </citation>
    <scope>NUCLEOTIDE SEQUENCE</scope>
    <source>
        <strain evidence="2">CBHHK182m</strain>
    </source>
</reference>
<accession>A0AAD7GY76</accession>
<proteinExistence type="predicted"/>
<gene>
    <name evidence="2" type="ORF">B0H16DRAFT_1481515</name>
</gene>
<evidence type="ECO:0000313" key="2">
    <source>
        <dbReference type="EMBL" id="KAJ7707882.1"/>
    </source>
</evidence>
<comment type="caution">
    <text evidence="2">The sequence shown here is derived from an EMBL/GenBank/DDBJ whole genome shotgun (WGS) entry which is preliminary data.</text>
</comment>
<evidence type="ECO:0000259" key="1">
    <source>
        <dbReference type="Pfam" id="PF18803"/>
    </source>
</evidence>
<dbReference type="Proteomes" id="UP001215598">
    <property type="component" value="Unassembled WGS sequence"/>
</dbReference>
<protein>
    <recommendedName>
        <fullName evidence="1">CxC2-like cysteine cluster KDZ transposase-associated domain-containing protein</fullName>
    </recommendedName>
</protein>
<dbReference type="Pfam" id="PF18803">
    <property type="entry name" value="CxC2"/>
    <property type="match status" value="1"/>
</dbReference>
<dbReference type="InterPro" id="IPR041457">
    <property type="entry name" value="CxC2_KDZ-assoc"/>
</dbReference>
<sequence>MGRGPRGEGLNLPQPLVVYFWFRCFKSYFPGLLWRTVVAVHLQKRADGDFQERPLQALGLWVQLGHAGAQCPNAITQSVHALAPEGLIGINLNICGCPTAPAMEQQVWEYLAWVKTPGFAALLLTRETWDEFLGTLVA</sequence>
<keyword evidence="3" id="KW-1185">Reference proteome</keyword>